<reference evidence="1 2" key="1">
    <citation type="submission" date="2024-09" db="EMBL/GenBank/DDBJ databases">
        <authorList>
            <person name="Lee S.D."/>
        </authorList>
    </citation>
    <scope>NUCLEOTIDE SEQUENCE [LARGE SCALE GENOMIC DNA]</scope>
    <source>
        <strain evidence="1 2">N1-1</strain>
    </source>
</reference>
<evidence type="ECO:0000313" key="1">
    <source>
        <dbReference type="EMBL" id="MFC1412130.1"/>
    </source>
</evidence>
<dbReference type="Gene3D" id="1.20.1540.10">
    <property type="entry name" value="Rhomboid-like"/>
    <property type="match status" value="1"/>
</dbReference>
<organism evidence="1 2">
    <name type="scientific">Streptacidiphilus alkalitolerans</name>
    <dbReference type="NCBI Taxonomy" id="3342712"/>
    <lineage>
        <taxon>Bacteria</taxon>
        <taxon>Bacillati</taxon>
        <taxon>Actinomycetota</taxon>
        <taxon>Actinomycetes</taxon>
        <taxon>Kitasatosporales</taxon>
        <taxon>Streptomycetaceae</taxon>
        <taxon>Streptacidiphilus</taxon>
    </lineage>
</organism>
<protein>
    <submittedName>
        <fullName evidence="1">Rhomboid-like protein</fullName>
    </submittedName>
</protein>
<proteinExistence type="predicted"/>
<sequence length="245" mass="27304">MTTAVPPRPPAARSRPRRWAAAVARYVRAAPGSCLWLVILGLNTFAMVRMSPRMRRYFLFTHSTNLDQLRHHPIKVLITSAFWTETPSFFFWFLVFNLFLVPLERWLGTRRWLLVVVAAHVGATLVSEGVVNVLINTGALPERDAYALDIGVSYAVAGAVGMLTWFLARPLRWYYLGAATCFFVLLLISSWDFTNLGHITAFLIGVGCYPVGRGVPGGDRRPRWPLRGGGRDREKAVTTAQGATG</sequence>
<dbReference type="InterPro" id="IPR046862">
    <property type="entry name" value="Rhomboid_2"/>
</dbReference>
<dbReference type="SUPFAM" id="SSF144091">
    <property type="entry name" value="Rhomboid-like"/>
    <property type="match status" value="1"/>
</dbReference>
<comment type="caution">
    <text evidence="1">The sequence shown here is derived from an EMBL/GenBank/DDBJ whole genome shotgun (WGS) entry which is preliminary data.</text>
</comment>
<keyword evidence="2" id="KW-1185">Reference proteome</keyword>
<accession>A0ABV6VEJ0</accession>
<dbReference type="Pfam" id="PF20401">
    <property type="entry name" value="Rhomboid_2"/>
    <property type="match status" value="1"/>
</dbReference>
<dbReference type="Proteomes" id="UP001592582">
    <property type="component" value="Unassembled WGS sequence"/>
</dbReference>
<evidence type="ECO:0000313" key="2">
    <source>
        <dbReference type="Proteomes" id="UP001592582"/>
    </source>
</evidence>
<dbReference type="InterPro" id="IPR035952">
    <property type="entry name" value="Rhomboid-like_sf"/>
</dbReference>
<gene>
    <name evidence="1" type="ORF">ACEZDG_22950</name>
</gene>
<name>A0ABV6VEJ0_9ACTN</name>
<dbReference type="EMBL" id="JBHEZX010000010">
    <property type="protein sequence ID" value="MFC1412130.1"/>
    <property type="molecule type" value="Genomic_DNA"/>
</dbReference>